<dbReference type="GO" id="GO:0042742">
    <property type="term" value="P:defense response to bacterium"/>
    <property type="evidence" value="ECO:0007669"/>
    <property type="project" value="UniProtKB-KW"/>
</dbReference>
<evidence type="ECO:0000256" key="5">
    <source>
        <dbReference type="ARBA" id="ARBA00022801"/>
    </source>
</evidence>
<keyword evidence="11" id="KW-1185">Reference proteome</keyword>
<dbReference type="GO" id="GO:0016787">
    <property type="term" value="F:hydrolase activity"/>
    <property type="evidence" value="ECO:0007669"/>
    <property type="project" value="UniProtKB-KW"/>
</dbReference>
<proteinExistence type="inferred from homology"/>
<dbReference type="Pfam" id="PF06958">
    <property type="entry name" value="Pyocin_S"/>
    <property type="match status" value="1"/>
</dbReference>
<keyword evidence="6" id="KW-0044">Antibiotic</keyword>
<sequence>MYDPTTCGGKVLEGAPNRRTNGTPVARMGDKVTCGKDGNTYRIVGGMSWITTEGRLVAGSLDSYSSCPCNAKIIPRIMVQTYETRRGIGAKTSNTATSAVTQGSPSSSSPAIIAPLPVAVYAKSCLRGEGCTDAGTEQELFDNFGHAGYYRATPQTEQAKEEPVQHAQAAKKHKPAEPTPPPEDKRPWYKRLFSSPDTTKAEATAGMAIARAATTTGITTGATTEAGCAALQQIGGTLSTAGRWIAPSPPTVLLFGMFYSPKLNSGEQDYIDKMRLEQAAQNKEDVPTRVRFRWEADQNGMIRPKGFHVSARGGQDKVPVRMLQKNTTTGNYEFWEDGASKPTIVWTPDDPGYVSPSNTGNRDNVYVPPSVLVYPESEINSPWSTVTPAPGERSFRDYILVHPAGTFDPIYVYLRNLPGQVTGKGQKVSGAWLADANQGTGSPIPSQIADKLRGHTFSNFDGFRQAFWLEVSRDPELSRQFKRGNLGNIQNGKAPAPRESEQVGGKIKYDIHHIRPISEGGEVYDVDNMGIVTPKRHIDIHRGE</sequence>
<dbReference type="GO" id="GO:0004519">
    <property type="term" value="F:endonuclease activity"/>
    <property type="evidence" value="ECO:0007669"/>
    <property type="project" value="UniProtKB-KW"/>
</dbReference>
<dbReference type="CDD" id="cd14744">
    <property type="entry name" value="PAAR_CT_2"/>
    <property type="match status" value="1"/>
</dbReference>
<keyword evidence="2" id="KW-0929">Antimicrobial</keyword>
<comment type="caution">
    <text evidence="10">The sequence shown here is derived from an EMBL/GenBank/DDBJ whole genome shotgun (WGS) entry which is preliminary data.</text>
</comment>
<evidence type="ECO:0000313" key="11">
    <source>
        <dbReference type="Proteomes" id="UP001331691"/>
    </source>
</evidence>
<name>A0AB35X5A3_9ENTR</name>
<keyword evidence="3" id="KW-0540">Nuclease</keyword>
<evidence type="ECO:0000256" key="7">
    <source>
        <dbReference type="ARBA" id="ARBA00023048"/>
    </source>
</evidence>
<dbReference type="Pfam" id="PF05488">
    <property type="entry name" value="PAAR_motif"/>
    <property type="match status" value="1"/>
</dbReference>
<protein>
    <submittedName>
        <fullName evidence="10">S-type pyocin domain-containing protein</fullName>
    </submittedName>
</protein>
<accession>A0AB35X5A3</accession>
<dbReference type="SMART" id="SM00507">
    <property type="entry name" value="HNHc"/>
    <property type="match status" value="1"/>
</dbReference>
<feature type="region of interest" description="Disordered" evidence="8">
    <location>
        <begin position="155"/>
        <end position="188"/>
    </location>
</feature>
<evidence type="ECO:0000256" key="8">
    <source>
        <dbReference type="SAM" id="MobiDB-lite"/>
    </source>
</evidence>
<comment type="similarity">
    <text evidence="1">Belongs to the colicin/pyosin nuclease family.</text>
</comment>
<dbReference type="InterPro" id="IPR036302">
    <property type="entry name" value="Pyosin/cloacin_T_dom_sf"/>
</dbReference>
<feature type="domain" description="HNH nuclease" evidence="9">
    <location>
        <begin position="483"/>
        <end position="538"/>
    </location>
</feature>
<evidence type="ECO:0000256" key="1">
    <source>
        <dbReference type="ARBA" id="ARBA00006811"/>
    </source>
</evidence>
<dbReference type="InterPro" id="IPR016128">
    <property type="entry name" value="Pyosin/cloacin_T_dom"/>
</dbReference>
<evidence type="ECO:0000256" key="6">
    <source>
        <dbReference type="ARBA" id="ARBA00023022"/>
    </source>
</evidence>
<evidence type="ECO:0000259" key="9">
    <source>
        <dbReference type="SMART" id="SM00507"/>
    </source>
</evidence>
<dbReference type="CDD" id="cd00085">
    <property type="entry name" value="HNHc"/>
    <property type="match status" value="1"/>
</dbReference>
<reference evidence="10 11" key="1">
    <citation type="submission" date="2023-10" db="EMBL/GenBank/DDBJ databases">
        <title>Wastewater isolates of ESBL- and carbapenemase-producing Gram-negative bacteria from New Zealand.</title>
        <authorList>
            <person name="Straub C."/>
            <person name="Weaver L."/>
            <person name="Cornelius A."/>
            <person name="Mcgill E."/>
            <person name="Dyet K."/>
            <person name="White L."/>
            <person name="Pattis I."/>
        </authorList>
    </citation>
    <scope>NUCLEOTIDE SEQUENCE [LARGE SCALE GENOMIC DNA]</scope>
    <source>
        <strain evidence="10 11">ESBL09</strain>
    </source>
</reference>
<gene>
    <name evidence="10" type="ORF">V4836_07325</name>
</gene>
<dbReference type="Proteomes" id="UP001331691">
    <property type="component" value="Unassembled WGS sequence"/>
</dbReference>
<dbReference type="AlphaFoldDB" id="A0AB35X5A3"/>
<dbReference type="RefSeq" id="WP_331387997.1">
    <property type="nucleotide sequence ID" value="NZ_JAZKKV010000001.1"/>
</dbReference>
<evidence type="ECO:0000313" key="10">
    <source>
        <dbReference type="EMBL" id="MEE9653966.1"/>
    </source>
</evidence>
<dbReference type="InterPro" id="IPR003615">
    <property type="entry name" value="HNH_nuc"/>
</dbReference>
<evidence type="ECO:0000256" key="4">
    <source>
        <dbReference type="ARBA" id="ARBA00022759"/>
    </source>
</evidence>
<evidence type="ECO:0000256" key="3">
    <source>
        <dbReference type="ARBA" id="ARBA00022722"/>
    </source>
</evidence>
<dbReference type="EMBL" id="JAZKKV010000001">
    <property type="protein sequence ID" value="MEE9653966.1"/>
    <property type="molecule type" value="Genomic_DNA"/>
</dbReference>
<dbReference type="InterPro" id="IPR008727">
    <property type="entry name" value="PAAR_motif"/>
</dbReference>
<keyword evidence="5" id="KW-0378">Hydrolase</keyword>
<dbReference type="SUPFAM" id="SSF69369">
    <property type="entry name" value="Cloacin translocation domain"/>
    <property type="match status" value="1"/>
</dbReference>
<dbReference type="Gene3D" id="3.90.540.10">
    <property type="entry name" value="Colicin/pyocin, DNase domain"/>
    <property type="match status" value="1"/>
</dbReference>
<keyword evidence="4" id="KW-0255">Endonuclease</keyword>
<dbReference type="SUPFAM" id="SSF54060">
    <property type="entry name" value="His-Me finger endonucleases"/>
    <property type="match status" value="1"/>
</dbReference>
<keyword evidence="7" id="KW-0078">Bacteriocin</keyword>
<dbReference type="Pfam" id="PF21431">
    <property type="entry name" value="Col-Pyo_DNase"/>
    <property type="match status" value="1"/>
</dbReference>
<dbReference type="InterPro" id="IPR044925">
    <property type="entry name" value="His-Me_finger_sf"/>
</dbReference>
<organism evidence="10 11">
    <name type="scientific">Kluyvera ascorbata</name>
    <dbReference type="NCBI Taxonomy" id="51288"/>
    <lineage>
        <taxon>Bacteria</taxon>
        <taxon>Pseudomonadati</taxon>
        <taxon>Pseudomonadota</taxon>
        <taxon>Gammaproteobacteria</taxon>
        <taxon>Enterobacterales</taxon>
        <taxon>Enterobacteriaceae</taxon>
        <taxon>Kluyvera</taxon>
    </lineage>
</organism>
<dbReference type="GO" id="GO:0031640">
    <property type="term" value="P:killing of cells of another organism"/>
    <property type="evidence" value="ECO:0007669"/>
    <property type="project" value="UniProtKB-KW"/>
</dbReference>
<evidence type="ECO:0000256" key="2">
    <source>
        <dbReference type="ARBA" id="ARBA00022529"/>
    </source>
</evidence>
<dbReference type="InterPro" id="IPR037146">
    <property type="entry name" value="Colicin/pyocin_DNase_dom_sf"/>
</dbReference>